<evidence type="ECO:0000259" key="1">
    <source>
        <dbReference type="Pfam" id="PF01593"/>
    </source>
</evidence>
<reference evidence="2 3" key="1">
    <citation type="submission" date="2016-12" db="EMBL/GenBank/DDBJ databases">
        <title>The new phylogeny of genus Mycobacterium.</title>
        <authorList>
            <person name="Tortoli E."/>
            <person name="Trovato A."/>
            <person name="Cirillo D.M."/>
        </authorList>
    </citation>
    <scope>NUCLEOTIDE SEQUENCE [LARGE SCALE GENOMIC DNA]</scope>
    <source>
        <strain evidence="2 3">DSM 45130</strain>
    </source>
</reference>
<dbReference type="STRING" id="444597.BST26_05405"/>
<dbReference type="PANTHER" id="PTHR42923">
    <property type="entry name" value="PROTOPORPHYRINOGEN OXIDASE"/>
    <property type="match status" value="1"/>
</dbReference>
<dbReference type="InterPro" id="IPR002937">
    <property type="entry name" value="Amino_oxidase"/>
</dbReference>
<dbReference type="Gene3D" id="3.50.50.60">
    <property type="entry name" value="FAD/NAD(P)-binding domain"/>
    <property type="match status" value="1"/>
</dbReference>
<evidence type="ECO:0000313" key="3">
    <source>
        <dbReference type="Proteomes" id="UP000192801"/>
    </source>
</evidence>
<dbReference type="AlphaFoldDB" id="A0A1X0DJ49"/>
<name>A0A1X0DJ49_9MYCO</name>
<accession>A0A1X0DJ49</accession>
<comment type="caution">
    <text evidence="2">The sequence shown here is derived from an EMBL/GenBank/DDBJ whole genome shotgun (WGS) entry which is preliminary data.</text>
</comment>
<dbReference type="InterPro" id="IPR050464">
    <property type="entry name" value="Zeta_carotene_desat/Oxidored"/>
</dbReference>
<dbReference type="PANTHER" id="PTHR42923:SF3">
    <property type="entry name" value="PROTOPORPHYRINOGEN OXIDASE"/>
    <property type="match status" value="1"/>
</dbReference>
<feature type="domain" description="Amine oxidase" evidence="1">
    <location>
        <begin position="7"/>
        <end position="433"/>
    </location>
</feature>
<organism evidence="2 3">
    <name type="scientific">Mycolicibacterium insubricum</name>
    <dbReference type="NCBI Taxonomy" id="444597"/>
    <lineage>
        <taxon>Bacteria</taxon>
        <taxon>Bacillati</taxon>
        <taxon>Actinomycetota</taxon>
        <taxon>Actinomycetes</taxon>
        <taxon>Mycobacteriales</taxon>
        <taxon>Mycobacteriaceae</taxon>
        <taxon>Mycolicibacterium</taxon>
    </lineage>
</organism>
<dbReference type="Gene3D" id="3.90.660.20">
    <property type="entry name" value="Protoporphyrinogen oxidase, mitochondrial, domain 2"/>
    <property type="match status" value="1"/>
</dbReference>
<protein>
    <recommendedName>
        <fullName evidence="1">Amine oxidase domain-containing protein</fullName>
    </recommendedName>
</protein>
<evidence type="ECO:0000313" key="2">
    <source>
        <dbReference type="EMBL" id="ORA72418.1"/>
    </source>
</evidence>
<dbReference type="Pfam" id="PF01593">
    <property type="entry name" value="Amino_oxidase"/>
    <property type="match status" value="1"/>
</dbReference>
<keyword evidence="3" id="KW-1185">Reference proteome</keyword>
<dbReference type="SUPFAM" id="SSF51905">
    <property type="entry name" value="FAD/NAD(P)-binding domain"/>
    <property type="match status" value="1"/>
</dbReference>
<gene>
    <name evidence="2" type="ORF">BST26_05405</name>
</gene>
<dbReference type="EMBL" id="MVHS01000008">
    <property type="protein sequence ID" value="ORA72418.1"/>
    <property type="molecule type" value="Genomic_DNA"/>
</dbReference>
<dbReference type="InterPro" id="IPR036188">
    <property type="entry name" value="FAD/NAD-bd_sf"/>
</dbReference>
<dbReference type="GO" id="GO:0016491">
    <property type="term" value="F:oxidoreductase activity"/>
    <property type="evidence" value="ECO:0007669"/>
    <property type="project" value="InterPro"/>
</dbReference>
<dbReference type="Gene3D" id="1.10.3110.10">
    <property type="entry name" value="protoporphyrinogen ix oxidase, domain 3"/>
    <property type="match status" value="1"/>
</dbReference>
<proteinExistence type="predicted"/>
<dbReference type="Proteomes" id="UP000192801">
    <property type="component" value="Unassembled WGS sequence"/>
</dbReference>
<sequence>MVVGAGVAGLTAAFRLQQRGCDVTVLESEDRVGGKTASVQSDGFVVNTGATVLAGSYEALLELARDVGISERFFPVPTPVIGVAKGGRVYTIRGGGLGGLVDFVRTPLLSVRSKFGLARMASGLLRSRTRAGYEDHDARAELDTETVAQYCRRRLNAETCDHLLAPVLGGIFVVEGRDLSMADLWFTLWKVLRGGLLGYRGGVDVLARAVAARLDVRTNATVLAVSRSGDGAVVRWASEHGVHERQVDGVVISVPAPQVGELFPELAAPIASILRSCLQQANFVAVRLALTERPRSPATLVVAGPDELGGIATVSYEHNLSPGAAPAGKGLLGVLLYHEWATPRLGMSDQEFVDAVLRSLEVIEPGISKIVQFSHVTRWIPGALKSTHGTHRQIARLNRLIDPDDRVQLAGDYLGVPSVNGSIVSGDKAAERLSAALGTAFPAAAT</sequence>